<name>A0A8K0W0K9_9PLEO</name>
<dbReference type="PANTHER" id="PTHR33928:SF2">
    <property type="entry name" value="PECTATE LYASE SUPERFAMILY PROTEIN DOMAIN-CONTAINING PROTEIN-RELATED"/>
    <property type="match status" value="1"/>
</dbReference>
<protein>
    <submittedName>
        <fullName evidence="4">Exo-1,3-beta-D-glucanase</fullName>
    </submittedName>
</protein>
<sequence length="1303" mass="140145">MADNRRHVQHMMNVFWLFACLFLIVGAHSGLFEHLEAHTAHSVAHRTLIHRGVNATADNSTRTSNDTITAARQILAEAMIQQGIYNKYRFDHPRRNSYKPGQRVPIHRRNEGEPEAPHLNATIVAAAALVAQHDAQAQAANRTLDKSYPPLSYKADDADASPPSTSSNKKRAVENDWWLPAIKRDDSAPMGGSGSFAVWRDVTDPQYGGGAKGDGVTDDTAAINAAIAAGNNCGQGCLSSSIKGTLVYFPPGTYLISSPINAYYYSQLVGDAVNTPTIKTSQNFIGLGAIQSDVYIPNGNGNEWYIWQSNFYRQIRNFRIDISASRTDSMAGLHWQVGQATSLMYIAIFGSKETGNNQRLMFTENGSSGFMSNVDFYGGKYGLYGGNQQYTVRNFQFNGQSSAAVVLLWDWGWTWQQITINNTPIGFLLRNPDNPSGTVPGSIYLMDTEFQHVGTAIEASQLNSDLSDTSVIVLDNIGMNGVSNVLSLSGGQSAKITPGTIDFFLFGNMKDGPSAFGSFGLAMPHPDDSLAPDSTAFYARRSYWVKSRPQYENYPSSSIVDVKSYGAKGDGTTDDTAAIQSALNAATASNVIYFPSGSYIITSTVKVPSICRITGRVWSQLVAKGSAFANMASPTPMIQVGKPGDTGTVEFSDMLFTSIGALPGLVMVEWNVAAATTGSVGMWDTHFRVGGAMGTKLQVADCPAGQPIQSGCIAAALMLHITPQANGYFENVWAWVADHDLDDATNTQITIAAARGILVESQSATWLYGTAAEHCMLYQYNFYGSVNTFAGMIQTESPYFQNIASTTSPGPFKSSIGLFNGDPDFIADKTCQSTDVMCDFSWAVTVEGVSNLTIASAGLYSWFDNYVQPCVDTQNCQQRLFLDNGGNKGFRMFNLITIGSVEMVSAPKDNLVIYAKNNTQARSHPFWSMLAGYLDHGVDDQILECDDDDVSAGCIGTPKCDFSKSYDTLDAVLAASGSFSADCADLYSVRALQTMLQSTIDQFTSTNNGYDAVYKYYVEAVKAFVPSGLANFMSETGAGNKYFTCSFQAINGGSGGKLGKPITHQCPITAKEQGFNPSYTITYTLDDADGFYNALQTQLGIQKDWVKFDTQYTPLPCSFGPSCVSIGVTLNNYPMAASSITVSNPKDTYGSTNDIVQVVSMPVMMLEQSIEAMGKAKALGQSQKASDKKNLILEILSVVFILIPFLDDVVPEALAAARIGTLIGDAGSLAITLQDLVSNPGSAPLAILGILGAAGATLADVSNMAKLASARRGLSDDTISGIGPTFKALNDDLKGIEKPVCKF</sequence>
<dbReference type="EMBL" id="JAGMVJ010000005">
    <property type="protein sequence ID" value="KAH7090162.1"/>
    <property type="molecule type" value="Genomic_DNA"/>
</dbReference>
<feature type="chain" id="PRO_5035447599" evidence="2">
    <location>
        <begin position="30"/>
        <end position="1303"/>
    </location>
</feature>
<feature type="region of interest" description="Disordered" evidence="1">
    <location>
        <begin position="142"/>
        <end position="171"/>
    </location>
</feature>
<dbReference type="Gene3D" id="2.160.20.10">
    <property type="entry name" value="Single-stranded right-handed beta-helix, Pectin lyase-like"/>
    <property type="match status" value="2"/>
</dbReference>
<dbReference type="CDD" id="cd23668">
    <property type="entry name" value="GH55_beta13glucanase-like"/>
    <property type="match status" value="1"/>
</dbReference>
<evidence type="ECO:0000313" key="4">
    <source>
        <dbReference type="EMBL" id="KAH7090162.1"/>
    </source>
</evidence>
<feature type="domain" description="Rhamnogalacturonase A/B/Epimerase-like pectate lyase" evidence="3">
    <location>
        <begin position="560"/>
        <end position="625"/>
    </location>
</feature>
<dbReference type="InterPro" id="IPR039279">
    <property type="entry name" value="QRT3-like"/>
</dbReference>
<keyword evidence="5" id="KW-1185">Reference proteome</keyword>
<evidence type="ECO:0000256" key="1">
    <source>
        <dbReference type="SAM" id="MobiDB-lite"/>
    </source>
</evidence>
<dbReference type="InterPro" id="IPR024535">
    <property type="entry name" value="RHGA/B-epi-like_pectate_lyase"/>
</dbReference>
<dbReference type="FunFam" id="2.160.20.10:FF:000049">
    <property type="entry name" value="Putative exo-beta-1,3-glucanase"/>
    <property type="match status" value="1"/>
</dbReference>
<feature type="domain" description="Rhamnogalacturonase A/B/Epimerase-like pectate lyase" evidence="3">
    <location>
        <begin position="210"/>
        <end position="427"/>
    </location>
</feature>
<evidence type="ECO:0000313" key="5">
    <source>
        <dbReference type="Proteomes" id="UP000813461"/>
    </source>
</evidence>
<accession>A0A8K0W0K9</accession>
<dbReference type="PROSITE" id="PS51257">
    <property type="entry name" value="PROKAR_LIPOPROTEIN"/>
    <property type="match status" value="1"/>
</dbReference>
<dbReference type="SUPFAM" id="SSF51126">
    <property type="entry name" value="Pectin lyase-like"/>
    <property type="match status" value="2"/>
</dbReference>
<dbReference type="InterPro" id="IPR011050">
    <property type="entry name" value="Pectin_lyase_fold/virulence"/>
</dbReference>
<dbReference type="GO" id="GO:0004650">
    <property type="term" value="F:polygalacturonase activity"/>
    <property type="evidence" value="ECO:0007669"/>
    <property type="project" value="InterPro"/>
</dbReference>
<dbReference type="OrthoDB" id="1046782at2759"/>
<feature type="signal peptide" evidence="2">
    <location>
        <begin position="1"/>
        <end position="29"/>
    </location>
</feature>
<dbReference type="Pfam" id="PF12708">
    <property type="entry name" value="Pect-lyase_RHGA_epim"/>
    <property type="match status" value="2"/>
</dbReference>
<dbReference type="Proteomes" id="UP000813461">
    <property type="component" value="Unassembled WGS sequence"/>
</dbReference>
<comment type="caution">
    <text evidence="4">The sequence shown here is derived from an EMBL/GenBank/DDBJ whole genome shotgun (WGS) entry which is preliminary data.</text>
</comment>
<dbReference type="PANTHER" id="PTHR33928">
    <property type="entry name" value="POLYGALACTURONASE QRT3"/>
    <property type="match status" value="1"/>
</dbReference>
<reference evidence="4" key="1">
    <citation type="journal article" date="2021" name="Nat. Commun.">
        <title>Genetic determinants of endophytism in the Arabidopsis root mycobiome.</title>
        <authorList>
            <person name="Mesny F."/>
            <person name="Miyauchi S."/>
            <person name="Thiergart T."/>
            <person name="Pickel B."/>
            <person name="Atanasova L."/>
            <person name="Karlsson M."/>
            <person name="Huettel B."/>
            <person name="Barry K.W."/>
            <person name="Haridas S."/>
            <person name="Chen C."/>
            <person name="Bauer D."/>
            <person name="Andreopoulos W."/>
            <person name="Pangilinan J."/>
            <person name="LaButti K."/>
            <person name="Riley R."/>
            <person name="Lipzen A."/>
            <person name="Clum A."/>
            <person name="Drula E."/>
            <person name="Henrissat B."/>
            <person name="Kohler A."/>
            <person name="Grigoriev I.V."/>
            <person name="Martin F.M."/>
            <person name="Hacquard S."/>
        </authorList>
    </citation>
    <scope>NUCLEOTIDE SEQUENCE</scope>
    <source>
        <strain evidence="4">MPI-SDFR-AT-0120</strain>
    </source>
</reference>
<evidence type="ECO:0000259" key="3">
    <source>
        <dbReference type="Pfam" id="PF12708"/>
    </source>
</evidence>
<evidence type="ECO:0000256" key="2">
    <source>
        <dbReference type="SAM" id="SignalP"/>
    </source>
</evidence>
<gene>
    <name evidence="4" type="ORF">FB567DRAFT_617459</name>
</gene>
<proteinExistence type="predicted"/>
<dbReference type="InterPro" id="IPR012334">
    <property type="entry name" value="Pectin_lyas_fold"/>
</dbReference>
<organism evidence="4 5">
    <name type="scientific">Paraphoma chrysanthemicola</name>
    <dbReference type="NCBI Taxonomy" id="798071"/>
    <lineage>
        <taxon>Eukaryota</taxon>
        <taxon>Fungi</taxon>
        <taxon>Dikarya</taxon>
        <taxon>Ascomycota</taxon>
        <taxon>Pezizomycotina</taxon>
        <taxon>Dothideomycetes</taxon>
        <taxon>Pleosporomycetidae</taxon>
        <taxon>Pleosporales</taxon>
        <taxon>Pleosporineae</taxon>
        <taxon>Phaeosphaeriaceae</taxon>
        <taxon>Paraphoma</taxon>
    </lineage>
</organism>
<keyword evidence="2" id="KW-0732">Signal</keyword>